<accession>A0A848KW99</accession>
<dbReference type="InterPro" id="IPR004381">
    <property type="entry name" value="Glycerate_kinase"/>
</dbReference>
<comment type="similarity">
    <text evidence="1 4">Belongs to the glycerate kinase type-1 family.</text>
</comment>
<dbReference type="RefSeq" id="WP_170192253.1">
    <property type="nucleotide sequence ID" value="NZ_JABBNB010000001.1"/>
</dbReference>
<dbReference type="NCBIfam" id="TIGR00045">
    <property type="entry name" value="glycerate kinase"/>
    <property type="match status" value="1"/>
</dbReference>
<dbReference type="Pfam" id="PF02595">
    <property type="entry name" value="Gly_kinase"/>
    <property type="match status" value="1"/>
</dbReference>
<name>A0A848KW99_9ACTN</name>
<evidence type="ECO:0000256" key="4">
    <source>
        <dbReference type="PIRNR" id="PIRNR006078"/>
    </source>
</evidence>
<evidence type="ECO:0000313" key="6">
    <source>
        <dbReference type="Proteomes" id="UP000550729"/>
    </source>
</evidence>
<proteinExistence type="inferred from homology"/>
<dbReference type="InterPro" id="IPR018197">
    <property type="entry name" value="Glycerate_kinase_RE-like"/>
</dbReference>
<dbReference type="SUPFAM" id="SSF110738">
    <property type="entry name" value="Glycerate kinase I"/>
    <property type="match status" value="1"/>
</dbReference>
<dbReference type="AlphaFoldDB" id="A0A848KW99"/>
<evidence type="ECO:0000256" key="3">
    <source>
        <dbReference type="ARBA" id="ARBA00022777"/>
    </source>
</evidence>
<dbReference type="PANTHER" id="PTHR21599:SF0">
    <property type="entry name" value="GLYCERATE KINASE"/>
    <property type="match status" value="1"/>
</dbReference>
<evidence type="ECO:0000256" key="2">
    <source>
        <dbReference type="ARBA" id="ARBA00022679"/>
    </source>
</evidence>
<organism evidence="5 6">
    <name type="scientific">Gordonia asplenii</name>
    <dbReference type="NCBI Taxonomy" id="2725283"/>
    <lineage>
        <taxon>Bacteria</taxon>
        <taxon>Bacillati</taxon>
        <taxon>Actinomycetota</taxon>
        <taxon>Actinomycetes</taxon>
        <taxon>Mycobacteriales</taxon>
        <taxon>Gordoniaceae</taxon>
        <taxon>Gordonia</taxon>
    </lineage>
</organism>
<keyword evidence="2 4" id="KW-0808">Transferase</keyword>
<comment type="caution">
    <text evidence="5">The sequence shown here is derived from an EMBL/GenBank/DDBJ whole genome shotgun (WGS) entry which is preliminary data.</text>
</comment>
<dbReference type="Gene3D" id="3.40.50.10350">
    <property type="entry name" value="Glycerate kinase, domain 1"/>
    <property type="match status" value="1"/>
</dbReference>
<keyword evidence="6" id="KW-1185">Reference proteome</keyword>
<keyword evidence="3 4" id="KW-0418">Kinase</keyword>
<dbReference type="Proteomes" id="UP000550729">
    <property type="component" value="Unassembled WGS sequence"/>
</dbReference>
<sequence>MRIVLAPDKFRGSLTAPQVADHLATGLRAVVDGVVVDVAPVADGGEGTVDAALGACFTSRTVPVTGPDGATVDAAFAVDGTRAVIEMAAASGLDLVAPSERDALGATSRGTGELIGAALDLGCTDIVLGVGGSACTDGGTGMLAALGARLFDADGAVLPDGGGTLTRLHRIDVSALDPRLATTTFTLAGDVDNVLLGARGAAAVFGPQKGASPADVDVLDAGLTRLTQVLAEQLGHRAVDVAAAPGAGAAGGVGYAAMVVLDARRRPGIDVVLDVVGLADRIAGADLVITGEGSLDEQSLGGKTPIGVARLAARASVPVVAVCGRTTLTPQQLADAGFARTYALTDLVDDTETAIRDAARLTTRTGQLIGRGVNELIASRSRV</sequence>
<gene>
    <name evidence="5" type="ORF">HH308_00765</name>
</gene>
<dbReference type="GO" id="GO:0008887">
    <property type="term" value="F:glycerate kinase activity"/>
    <property type="evidence" value="ECO:0007669"/>
    <property type="project" value="UniProtKB-UniRule"/>
</dbReference>
<dbReference type="InterPro" id="IPR036129">
    <property type="entry name" value="Glycerate_kinase_sf"/>
</dbReference>
<protein>
    <submittedName>
        <fullName evidence="5">Glycerate kinase</fullName>
    </submittedName>
</protein>
<evidence type="ECO:0000313" key="5">
    <source>
        <dbReference type="EMBL" id="NMN99747.1"/>
    </source>
</evidence>
<reference evidence="5 6" key="1">
    <citation type="submission" date="2020-04" db="EMBL/GenBank/DDBJ databases">
        <title>Gordonia sp. nov. TBRC 11910.</title>
        <authorList>
            <person name="Suriyachadkun C."/>
        </authorList>
    </citation>
    <scope>NUCLEOTIDE SEQUENCE [LARGE SCALE GENOMIC DNA]</scope>
    <source>
        <strain evidence="5 6">TBRC 11910</strain>
    </source>
</reference>
<evidence type="ECO:0000256" key="1">
    <source>
        <dbReference type="ARBA" id="ARBA00006284"/>
    </source>
</evidence>
<dbReference type="PANTHER" id="PTHR21599">
    <property type="entry name" value="GLYCERATE KINASE"/>
    <property type="match status" value="1"/>
</dbReference>
<dbReference type="GO" id="GO:0031388">
    <property type="term" value="P:organic acid phosphorylation"/>
    <property type="evidence" value="ECO:0007669"/>
    <property type="project" value="UniProtKB-UniRule"/>
</dbReference>
<dbReference type="InterPro" id="IPR018193">
    <property type="entry name" value="Glyc_kinase_flavodox-like_fold"/>
</dbReference>
<dbReference type="Gene3D" id="3.90.1510.10">
    <property type="entry name" value="Glycerate kinase, domain 2"/>
    <property type="match status" value="1"/>
</dbReference>
<dbReference type="EMBL" id="JABBNB010000001">
    <property type="protein sequence ID" value="NMN99747.1"/>
    <property type="molecule type" value="Genomic_DNA"/>
</dbReference>
<dbReference type="PIRSF" id="PIRSF006078">
    <property type="entry name" value="GlxK"/>
    <property type="match status" value="1"/>
</dbReference>